<comment type="caution">
    <text evidence="2">The sequence shown here is derived from an EMBL/GenBank/DDBJ whole genome shotgun (WGS) entry which is preliminary data.</text>
</comment>
<dbReference type="Pfam" id="PF21168">
    <property type="entry name" value="FkbO_Hyg5-like_N"/>
    <property type="match status" value="1"/>
</dbReference>
<evidence type="ECO:0000259" key="1">
    <source>
        <dbReference type="Pfam" id="PF21168"/>
    </source>
</evidence>
<reference evidence="2 3" key="1">
    <citation type="submission" date="2019-02" db="EMBL/GenBank/DDBJ databases">
        <title>Dyella amyloliquefaciens sp. nov., isolated from forest soil.</title>
        <authorList>
            <person name="Gao Z.-H."/>
            <person name="Qiu L.-H."/>
        </authorList>
    </citation>
    <scope>NUCLEOTIDE SEQUENCE [LARGE SCALE GENOMIC DNA]</scope>
    <source>
        <strain evidence="2 3">KACC 12747</strain>
    </source>
</reference>
<dbReference type="InterPro" id="IPR035959">
    <property type="entry name" value="RutC-like_sf"/>
</dbReference>
<dbReference type="InterPro" id="IPR049368">
    <property type="entry name" value="FkbO_Hyg5-like_N"/>
</dbReference>
<evidence type="ECO:0000313" key="3">
    <source>
        <dbReference type="Proteomes" id="UP000291822"/>
    </source>
</evidence>
<proteinExistence type="predicted"/>
<protein>
    <submittedName>
        <fullName evidence="2">Pteridine-dependent deoxygenase</fullName>
    </submittedName>
</protein>
<keyword evidence="3" id="KW-1185">Reference proteome</keyword>
<accession>A0A4R0YS76</accession>
<dbReference type="Proteomes" id="UP000291822">
    <property type="component" value="Unassembled WGS sequence"/>
</dbReference>
<sequence>MLAEPGTLAVFGFGSGAPQHDDPRWLNIPLEGLEAPSPLEVWHVQGPVEHGREGALSWSAGEGWMFASLTLDERDFDDLRQAAAAAYEALGEFVVQRDEHHVLRLWNYLGAINDGDGDVERYKLFCEGRGDGMRSQFKHGFPAATAIGHHGEPHCLVVYLLACDKPGKRVENPRQVSAWQYPRRYGRTAPSFARAMALPEGDALAISGTAAVVGHSSAHADDPDAQLEETLANLEALLASAGMPSGFDTRSPLKAYVRRASDAPRIIELLNHRLPGVPVLALHGDVCRRELLVEIDGWRYV</sequence>
<dbReference type="AlphaFoldDB" id="A0A4R0YS76"/>
<organism evidence="2 3">
    <name type="scientific">Dyella soli</name>
    <dbReference type="NCBI Taxonomy" id="522319"/>
    <lineage>
        <taxon>Bacteria</taxon>
        <taxon>Pseudomonadati</taxon>
        <taxon>Pseudomonadota</taxon>
        <taxon>Gammaproteobacteria</taxon>
        <taxon>Lysobacterales</taxon>
        <taxon>Rhodanobacteraceae</taxon>
        <taxon>Dyella</taxon>
    </lineage>
</organism>
<dbReference type="Gene3D" id="3.30.1330.40">
    <property type="entry name" value="RutC-like"/>
    <property type="match status" value="1"/>
</dbReference>
<gene>
    <name evidence="2" type="ORF">EZM97_27420</name>
</gene>
<evidence type="ECO:0000313" key="2">
    <source>
        <dbReference type="EMBL" id="TCI08743.1"/>
    </source>
</evidence>
<dbReference type="SUPFAM" id="SSF55298">
    <property type="entry name" value="YjgF-like"/>
    <property type="match status" value="1"/>
</dbReference>
<name>A0A4R0YS76_9GAMM</name>
<feature type="domain" description="Chorismatase FkbO/Hyg5-like N-terminal" evidence="1">
    <location>
        <begin position="40"/>
        <end position="162"/>
    </location>
</feature>
<dbReference type="EMBL" id="SJTG01000004">
    <property type="protein sequence ID" value="TCI08743.1"/>
    <property type="molecule type" value="Genomic_DNA"/>
</dbReference>